<dbReference type="PANTHER" id="PTHR31170:SF18">
    <property type="entry name" value="(WILD MALAYSIAN BANANA) HYPOTHETICAL PROTEIN"/>
    <property type="match status" value="1"/>
</dbReference>
<dbReference type="InterPro" id="IPR004158">
    <property type="entry name" value="DUF247_pln"/>
</dbReference>
<reference evidence="2" key="1">
    <citation type="submission" date="2020-07" db="EMBL/GenBank/DDBJ databases">
        <title>Genome sequence and genetic diversity analysis of an under-domesticated orphan crop, white fonio (Digitaria exilis).</title>
        <authorList>
            <person name="Bennetzen J.L."/>
            <person name="Chen S."/>
            <person name="Ma X."/>
            <person name="Wang X."/>
            <person name="Yssel A.E.J."/>
            <person name="Chaluvadi S.R."/>
            <person name="Johnson M."/>
            <person name="Gangashetty P."/>
            <person name="Hamidou F."/>
            <person name="Sanogo M.D."/>
            <person name="Zwaenepoel A."/>
            <person name="Wallace J."/>
            <person name="Van De Peer Y."/>
            <person name="Van Deynze A."/>
        </authorList>
    </citation>
    <scope>NUCLEOTIDE SEQUENCE</scope>
    <source>
        <tissue evidence="2">Leaves</tissue>
    </source>
</reference>
<dbReference type="Proteomes" id="UP000636709">
    <property type="component" value="Unassembled WGS sequence"/>
</dbReference>
<evidence type="ECO:0000256" key="1">
    <source>
        <dbReference type="SAM" id="Phobius"/>
    </source>
</evidence>
<evidence type="ECO:0000313" key="3">
    <source>
        <dbReference type="Proteomes" id="UP000636709"/>
    </source>
</evidence>
<keyword evidence="1" id="KW-1133">Transmembrane helix</keyword>
<protein>
    <submittedName>
        <fullName evidence="2">Uncharacterized protein</fullName>
    </submittedName>
</protein>
<feature type="transmembrane region" description="Helical" evidence="1">
    <location>
        <begin position="382"/>
        <end position="406"/>
    </location>
</feature>
<accession>A0A835A167</accession>
<dbReference type="OrthoDB" id="591587at2759"/>
<dbReference type="Pfam" id="PF03140">
    <property type="entry name" value="DUF247"/>
    <property type="match status" value="1"/>
</dbReference>
<gene>
    <name evidence="2" type="ORF">HU200_063762</name>
</gene>
<dbReference type="EMBL" id="JACEFO010002708">
    <property type="protein sequence ID" value="KAF8650854.1"/>
    <property type="molecule type" value="Genomic_DNA"/>
</dbReference>
<sequence>MEKLLEHTDPSSEAARWNKSSIYRVPERVKRQTRAEDFEPQLVSLGPFHHGKRRVLPMEEHKRRAVLHLARRARAPLRAFAAAVEAAADELVDAYDGLLDDDGWRGVGNGDSFVEVMLTDGCFLLEMVRDYAPNDPVFSIHGFYFLRPDIKSDMILMENQLPLLVLQRILAVERGTSSPSAKDINEMVLRFLDRPLHQGMGKLGLHPLELFHESFRDLQPDLARLDSKMEDTVPSAVELSEAGIYFKKSATQRVGDIDFEDGVLRMPLVRVYDETEKIYLNMMAFERLHIYAGNDVTDYMIFMDNIINSERDVALLRSKGLIKSGLGSDMEVAELFNRLSKGAVMSPFCKLLDVQQKMNDHCRKPWNKWRASFEHTYLSNPWVFISLLAAVVLLIATLMQTIYSIMPFYAKK</sequence>
<dbReference type="PANTHER" id="PTHR31170">
    <property type="entry name" value="BNAC04G53230D PROTEIN"/>
    <property type="match status" value="1"/>
</dbReference>
<keyword evidence="1" id="KW-0472">Membrane</keyword>
<comment type="caution">
    <text evidence="2">The sequence shown here is derived from an EMBL/GenBank/DDBJ whole genome shotgun (WGS) entry which is preliminary data.</text>
</comment>
<dbReference type="AlphaFoldDB" id="A0A835A167"/>
<name>A0A835A167_9POAL</name>
<keyword evidence="1" id="KW-0812">Transmembrane</keyword>
<organism evidence="2 3">
    <name type="scientific">Digitaria exilis</name>
    <dbReference type="NCBI Taxonomy" id="1010633"/>
    <lineage>
        <taxon>Eukaryota</taxon>
        <taxon>Viridiplantae</taxon>
        <taxon>Streptophyta</taxon>
        <taxon>Embryophyta</taxon>
        <taxon>Tracheophyta</taxon>
        <taxon>Spermatophyta</taxon>
        <taxon>Magnoliopsida</taxon>
        <taxon>Liliopsida</taxon>
        <taxon>Poales</taxon>
        <taxon>Poaceae</taxon>
        <taxon>PACMAD clade</taxon>
        <taxon>Panicoideae</taxon>
        <taxon>Panicodae</taxon>
        <taxon>Paniceae</taxon>
        <taxon>Anthephorinae</taxon>
        <taxon>Digitaria</taxon>
    </lineage>
</organism>
<keyword evidence="3" id="KW-1185">Reference proteome</keyword>
<proteinExistence type="predicted"/>
<evidence type="ECO:0000313" key="2">
    <source>
        <dbReference type="EMBL" id="KAF8650854.1"/>
    </source>
</evidence>